<keyword evidence="14" id="KW-0809">Transit peptide</keyword>
<proteinExistence type="inferred from homology"/>
<evidence type="ECO:0000259" key="21">
    <source>
        <dbReference type="PROSITE" id="PS50850"/>
    </source>
</evidence>
<keyword evidence="23" id="KW-1185">Reference proteome</keyword>
<dbReference type="InterPro" id="IPR015273">
    <property type="entry name" value="Cys-tRNA-synt_Ia_DALR"/>
</dbReference>
<gene>
    <name evidence="22" type="ORF">PVAP13_2NG469703</name>
</gene>
<organism evidence="22 23">
    <name type="scientific">Panicum virgatum</name>
    <name type="common">Blackwell switchgrass</name>
    <dbReference type="NCBI Taxonomy" id="38727"/>
    <lineage>
        <taxon>Eukaryota</taxon>
        <taxon>Viridiplantae</taxon>
        <taxon>Streptophyta</taxon>
        <taxon>Embryophyta</taxon>
        <taxon>Tracheophyta</taxon>
        <taxon>Spermatophyta</taxon>
        <taxon>Magnoliopsida</taxon>
        <taxon>Liliopsida</taxon>
        <taxon>Poales</taxon>
        <taxon>Poaceae</taxon>
        <taxon>PACMAD clade</taxon>
        <taxon>Panicoideae</taxon>
        <taxon>Panicodae</taxon>
        <taxon>Paniceae</taxon>
        <taxon>Panicinae</taxon>
        <taxon>Panicum</taxon>
        <taxon>Panicum sect. Hiantes</taxon>
    </lineage>
</organism>
<dbReference type="Gene3D" id="1.20.1250.20">
    <property type="entry name" value="MFS general substrate transporter like domains"/>
    <property type="match status" value="2"/>
</dbReference>
<dbReference type="Gene3D" id="1.20.120.1910">
    <property type="entry name" value="Cysteine-tRNA ligase, C-terminal anti-codon recognition domain"/>
    <property type="match status" value="1"/>
</dbReference>
<keyword evidence="7" id="KW-0934">Plastid</keyword>
<dbReference type="SUPFAM" id="SSF47323">
    <property type="entry name" value="Anticodon-binding domain of a subclass of class I aminoacyl-tRNA synthetases"/>
    <property type="match status" value="1"/>
</dbReference>
<dbReference type="Pfam" id="PF01406">
    <property type="entry name" value="tRNA-synt_1e"/>
    <property type="match status" value="1"/>
</dbReference>
<evidence type="ECO:0000256" key="13">
    <source>
        <dbReference type="ARBA" id="ARBA00022917"/>
    </source>
</evidence>
<accession>A0A8T0VZK0</accession>
<evidence type="ECO:0000256" key="16">
    <source>
        <dbReference type="ARBA" id="ARBA00023136"/>
    </source>
</evidence>
<feature type="transmembrane region" description="Helical" evidence="20">
    <location>
        <begin position="742"/>
        <end position="764"/>
    </location>
</feature>
<evidence type="ECO:0000256" key="20">
    <source>
        <dbReference type="SAM" id="Phobius"/>
    </source>
</evidence>
<evidence type="ECO:0000256" key="12">
    <source>
        <dbReference type="ARBA" id="ARBA00022840"/>
    </source>
</evidence>
<feature type="transmembrane region" description="Helical" evidence="20">
    <location>
        <begin position="1005"/>
        <end position="1024"/>
    </location>
</feature>
<dbReference type="SUPFAM" id="SSF52374">
    <property type="entry name" value="Nucleotidylyl transferase"/>
    <property type="match status" value="1"/>
</dbReference>
<dbReference type="InterPro" id="IPR009080">
    <property type="entry name" value="tRNAsynth_Ia_anticodon-bd"/>
</dbReference>
<dbReference type="GO" id="GO:0005524">
    <property type="term" value="F:ATP binding"/>
    <property type="evidence" value="ECO:0007669"/>
    <property type="project" value="UniProtKB-KW"/>
</dbReference>
<keyword evidence="15 20" id="KW-1133">Transmembrane helix</keyword>
<comment type="caution">
    <text evidence="22">The sequence shown here is derived from an EMBL/GenBank/DDBJ whole genome shotgun (WGS) entry which is preliminary data.</text>
</comment>
<dbReference type="SUPFAM" id="SSF103473">
    <property type="entry name" value="MFS general substrate transporter"/>
    <property type="match status" value="1"/>
</dbReference>
<evidence type="ECO:0000256" key="15">
    <source>
        <dbReference type="ARBA" id="ARBA00022989"/>
    </source>
</evidence>
<keyword evidence="12" id="KW-0067">ATP-binding</keyword>
<evidence type="ECO:0000256" key="11">
    <source>
        <dbReference type="ARBA" id="ARBA00022833"/>
    </source>
</evidence>
<dbReference type="PRINTS" id="PR00983">
    <property type="entry name" value="TRNASYNTHCYS"/>
</dbReference>
<keyword evidence="8 20" id="KW-0812">Transmembrane</keyword>
<feature type="transmembrane region" description="Helical" evidence="20">
    <location>
        <begin position="827"/>
        <end position="845"/>
    </location>
</feature>
<evidence type="ECO:0000256" key="2">
    <source>
        <dbReference type="ARBA" id="ARBA00004508"/>
    </source>
</evidence>
<feature type="domain" description="Major facilitator superfamily (MFS) profile" evidence="21">
    <location>
        <begin position="671"/>
        <end position="1092"/>
    </location>
</feature>
<evidence type="ECO:0000256" key="19">
    <source>
        <dbReference type="ARBA" id="ARBA00031499"/>
    </source>
</evidence>
<comment type="similarity">
    <text evidence="18">Belongs to the major facilitator superfamily. Sodium/anion cotransporter (TC 2.A.1.14) family.</text>
</comment>
<dbReference type="FunFam" id="1.20.1250.20:FF:000213">
    <property type="entry name" value="Probable anion transporter 6, chloroplastic"/>
    <property type="match status" value="1"/>
</dbReference>
<dbReference type="PANTHER" id="PTHR10890">
    <property type="entry name" value="CYSTEINYL-TRNA SYNTHETASE"/>
    <property type="match status" value="1"/>
</dbReference>
<dbReference type="InterPro" id="IPR044777">
    <property type="entry name" value="SLC17A9-like"/>
</dbReference>
<dbReference type="AlphaFoldDB" id="A0A8T0VZK0"/>
<evidence type="ECO:0000256" key="6">
    <source>
        <dbReference type="ARBA" id="ARBA00022598"/>
    </source>
</evidence>
<keyword evidence="10" id="KW-0547">Nucleotide-binding</keyword>
<dbReference type="Pfam" id="PF07690">
    <property type="entry name" value="MFS_1"/>
    <property type="match status" value="1"/>
</dbReference>
<dbReference type="GO" id="GO:0046872">
    <property type="term" value="F:metal ion binding"/>
    <property type="evidence" value="ECO:0007669"/>
    <property type="project" value="UniProtKB-KW"/>
</dbReference>
<evidence type="ECO:0000256" key="7">
    <source>
        <dbReference type="ARBA" id="ARBA00022640"/>
    </source>
</evidence>
<keyword evidence="16 20" id="KW-0472">Membrane</keyword>
<dbReference type="InterPro" id="IPR032678">
    <property type="entry name" value="tRNA-synt_1_cat_dom"/>
</dbReference>
<keyword evidence="17" id="KW-0030">Aminoacyl-tRNA synthetase</keyword>
<reference evidence="22" key="1">
    <citation type="submission" date="2020-05" db="EMBL/GenBank/DDBJ databases">
        <title>WGS assembly of Panicum virgatum.</title>
        <authorList>
            <person name="Lovell J.T."/>
            <person name="Jenkins J."/>
            <person name="Shu S."/>
            <person name="Juenger T.E."/>
            <person name="Schmutz J."/>
        </authorList>
    </citation>
    <scope>NUCLEOTIDE SEQUENCE</scope>
    <source>
        <strain evidence="22">AP13</strain>
    </source>
</reference>
<feature type="transmembrane region" description="Helical" evidence="20">
    <location>
        <begin position="903"/>
        <end position="924"/>
    </location>
</feature>
<dbReference type="GO" id="GO:0031969">
    <property type="term" value="C:chloroplast membrane"/>
    <property type="evidence" value="ECO:0007669"/>
    <property type="project" value="UniProtKB-SubCell"/>
</dbReference>
<dbReference type="InterPro" id="IPR036259">
    <property type="entry name" value="MFS_trans_sf"/>
</dbReference>
<dbReference type="FunFam" id="1.20.1250.20:FF:000272">
    <property type="entry name" value="Probable anion transporter 6, chloroplastic"/>
    <property type="match status" value="1"/>
</dbReference>
<evidence type="ECO:0000256" key="4">
    <source>
        <dbReference type="ARBA" id="ARBA00012832"/>
    </source>
</evidence>
<dbReference type="EMBL" id="CM029040">
    <property type="protein sequence ID" value="KAG2636739.1"/>
    <property type="molecule type" value="Genomic_DNA"/>
</dbReference>
<name>A0A8T0VZK0_PANVG</name>
<dbReference type="CDD" id="cd17380">
    <property type="entry name" value="MFS_SLC17A9_like"/>
    <property type="match status" value="1"/>
</dbReference>
<keyword evidence="5" id="KW-0150">Chloroplast</keyword>
<feature type="transmembrane region" description="Helical" evidence="20">
    <location>
        <begin position="796"/>
        <end position="815"/>
    </location>
</feature>
<dbReference type="NCBIfam" id="TIGR00435">
    <property type="entry name" value="cysS"/>
    <property type="match status" value="1"/>
</dbReference>
<dbReference type="PANTHER" id="PTHR10890:SF25">
    <property type="entry name" value="CYSTEINE--TRNA LIGASE, CHLOROPLASTIC_MITOCHONDRIAL"/>
    <property type="match status" value="1"/>
</dbReference>
<dbReference type="GO" id="GO:0005315">
    <property type="term" value="F:phosphate transmembrane transporter activity"/>
    <property type="evidence" value="ECO:0007669"/>
    <property type="project" value="UniProtKB-ARBA"/>
</dbReference>
<dbReference type="InterPro" id="IPR011701">
    <property type="entry name" value="MFS"/>
</dbReference>
<dbReference type="InterPro" id="IPR020846">
    <property type="entry name" value="MFS_dom"/>
</dbReference>
<evidence type="ECO:0000256" key="3">
    <source>
        <dbReference type="ARBA" id="ARBA00005594"/>
    </source>
</evidence>
<feature type="transmembrane region" description="Helical" evidence="20">
    <location>
        <begin position="1066"/>
        <end position="1088"/>
    </location>
</feature>
<dbReference type="Proteomes" id="UP000823388">
    <property type="component" value="Chromosome 2N"/>
</dbReference>
<keyword evidence="6" id="KW-0436">Ligase</keyword>
<evidence type="ECO:0000256" key="8">
    <source>
        <dbReference type="ARBA" id="ARBA00022692"/>
    </source>
</evidence>
<evidence type="ECO:0000313" key="22">
    <source>
        <dbReference type="EMBL" id="KAG2636739.1"/>
    </source>
</evidence>
<feature type="transmembrane region" description="Helical" evidence="20">
    <location>
        <begin position="944"/>
        <end position="965"/>
    </location>
</feature>
<evidence type="ECO:0000256" key="9">
    <source>
        <dbReference type="ARBA" id="ARBA00022723"/>
    </source>
</evidence>
<feature type="transmembrane region" description="Helical" evidence="20">
    <location>
        <begin position="977"/>
        <end position="999"/>
    </location>
</feature>
<dbReference type="CDD" id="cd00672">
    <property type="entry name" value="CysRS_core"/>
    <property type="match status" value="1"/>
</dbReference>
<dbReference type="Gene3D" id="3.40.50.620">
    <property type="entry name" value="HUPs"/>
    <property type="match status" value="1"/>
</dbReference>
<dbReference type="InterPro" id="IPR024909">
    <property type="entry name" value="Cys-tRNA/MSH_ligase"/>
</dbReference>
<comment type="similarity">
    <text evidence="3">Belongs to the class-I aminoacyl-tRNA synthetase family.</text>
</comment>
<dbReference type="SMART" id="SM00840">
    <property type="entry name" value="DALR_2"/>
    <property type="match status" value="1"/>
</dbReference>
<keyword evidence="9" id="KW-0479">Metal-binding</keyword>
<comment type="cofactor">
    <cofactor evidence="1">
        <name>Zn(2+)</name>
        <dbReference type="ChEBI" id="CHEBI:29105"/>
    </cofactor>
</comment>
<keyword evidence="11" id="KW-0862">Zinc</keyword>
<dbReference type="HAMAP" id="MF_00041">
    <property type="entry name" value="Cys_tRNA_synth"/>
    <property type="match status" value="1"/>
</dbReference>
<feature type="transmembrane region" description="Helical" evidence="20">
    <location>
        <begin position="1036"/>
        <end position="1060"/>
    </location>
</feature>
<evidence type="ECO:0000256" key="17">
    <source>
        <dbReference type="ARBA" id="ARBA00023146"/>
    </source>
</evidence>
<evidence type="ECO:0000256" key="5">
    <source>
        <dbReference type="ARBA" id="ARBA00022528"/>
    </source>
</evidence>
<comment type="subcellular location">
    <subcellularLocation>
        <location evidence="2">Plastid</location>
        <location evidence="2">Chloroplast membrane</location>
        <topology evidence="2">Multi-pass membrane protein</topology>
    </subcellularLocation>
</comment>
<evidence type="ECO:0000256" key="14">
    <source>
        <dbReference type="ARBA" id="ARBA00022946"/>
    </source>
</evidence>
<evidence type="ECO:0000256" key="1">
    <source>
        <dbReference type="ARBA" id="ARBA00001947"/>
    </source>
</evidence>
<evidence type="ECO:0000313" key="23">
    <source>
        <dbReference type="Proteomes" id="UP000823388"/>
    </source>
</evidence>
<dbReference type="EC" id="6.1.1.16" evidence="4"/>
<dbReference type="FunFam" id="3.40.50.620:FF:000009">
    <property type="entry name" value="Cysteine--tRNA ligase"/>
    <property type="match status" value="1"/>
</dbReference>
<sequence>MAAAARRAAGLLPVLLSSPSAARTPLRRALSLICPHRSYRLLSHPARPFSTSPFSATAPASNGAAAERTRELHLYNTKSRKKERFRPRAPNGEVGMYVCGVTPYDDSHIGHARAYVAFDVLYRYLRYLDYEVRYVRNFTDIDDKIIARANQLGEDPFSLSKRFSDDFLSDMANLQCLPPSVEPRVSDHIDQIINMIKQILDNNCAYVVGGDVYFSVDNFPEYGELSGRKLDDNRAGERVAVDERKRNPADFALWKAAKDGEPWWESPWGPGRPGWHIECSAMSAHYLGHSFDIHGGGEDLIFPHHENEIAQSRAACCDSSINYWIHNGFVNVNSQKMSKSLGNFVTIRKVIEMYHPLALRMFLLGTHYRSPINYTIEQLNVASDRLYYTYQTLRDCEESCQQQHKNSGDSLPADTLNYIQKLHDEFETSMSDDLHTSVALAAISEPLKVMNDLLHTRKGKKQEKRLESLAALEEKIRVVLSVLGLLPSSYHEAAAACPRLASRGITTCGPWLYGAVAHVPRQPHARAVVLSSPPRKLRKEFQAQPVARAHVTRNTAPVARRDMAASALQHEPHLLLLAGSGGRRHRPLLRMLPPRAPFLHRRRRWPLAVRVSSGDGGGAGGFASAVEKSSVPGAVGEDEGARGVEELEGEVAGALELRWPPWEGLPERYKLIGATSLAFVICNMDKVNLSVAIIPMSHQYGWNSSTAGLVQSSFFWGYALSQLPGGSLAKLFGGRKVLEVGVVTWSLATALIPAVAGFMPGLVLSRILVGIGEGVSPSAATDLIARSIPLQERSRAVAVVFGGLSFGSVLGLLFAPPIIQNLGWESVFYIFGLLGIIWCIGFESLKGKQLGSNKGLNLGQSSTGSNGLASSAVSSESSDLSLEDLQNSLKDVPWGAFFKSKAVWAMIYAHFCGSWGHYTCLSWLPTFFSEELNLNLTEAAWVSVLPPLGSIVITSIAAPFADNLIANGVDTTKVRKICQTIAFVSPAIFMMLSSVDLGLPPWETVAFLTSGLALSSFAFSGLYCTHQDISREYASILLGITNTVGAVPGIVGVPLTGYLLDSTHSWSISLFAPSVFFYLTGTAVWLAFASSEPQDFSRSKSES</sequence>
<evidence type="ECO:0000256" key="10">
    <source>
        <dbReference type="ARBA" id="ARBA00022741"/>
    </source>
</evidence>
<dbReference type="InterPro" id="IPR015803">
    <property type="entry name" value="Cys-tRNA-ligase"/>
</dbReference>
<dbReference type="GO" id="GO:0004817">
    <property type="term" value="F:cysteine-tRNA ligase activity"/>
    <property type="evidence" value="ECO:0007669"/>
    <property type="project" value="UniProtKB-EC"/>
</dbReference>
<protein>
    <recommendedName>
        <fullName evidence="4">cysteine--tRNA ligase</fullName>
        <ecNumber evidence="4">6.1.1.16</ecNumber>
    </recommendedName>
    <alternativeName>
        <fullName evidence="19">Cysteinyl-tRNA synthetase</fullName>
    </alternativeName>
</protein>
<dbReference type="PROSITE" id="PS50850">
    <property type="entry name" value="MFS"/>
    <property type="match status" value="1"/>
</dbReference>
<dbReference type="InterPro" id="IPR014729">
    <property type="entry name" value="Rossmann-like_a/b/a_fold"/>
</dbReference>
<evidence type="ECO:0000256" key="18">
    <source>
        <dbReference type="ARBA" id="ARBA00024362"/>
    </source>
</evidence>
<dbReference type="GO" id="GO:0006423">
    <property type="term" value="P:cysteinyl-tRNA aminoacylation"/>
    <property type="evidence" value="ECO:0007669"/>
    <property type="project" value="InterPro"/>
</dbReference>
<keyword evidence="13" id="KW-0648">Protein biosynthesis</keyword>